<comment type="caution">
    <text evidence="1">The sequence shown here is derived from an EMBL/GenBank/DDBJ whole genome shotgun (WGS) entry which is preliminary data.</text>
</comment>
<evidence type="ECO:0000313" key="1">
    <source>
        <dbReference type="EMBL" id="EMS79161.1"/>
    </source>
</evidence>
<dbReference type="AlphaFoldDB" id="S0G543"/>
<dbReference type="Proteomes" id="UP000014216">
    <property type="component" value="Unassembled WGS sequence"/>
</dbReference>
<reference evidence="1 2" key="1">
    <citation type="journal article" date="2013" name="Genome Announc.">
        <title>Draft Genome Sequence of Desulfotignum phosphitoxidans DSM 13687 Strain FiPS-3.</title>
        <authorList>
            <person name="Poehlein A."/>
            <person name="Daniel R."/>
            <person name="Simeonova D.D."/>
        </authorList>
    </citation>
    <scope>NUCLEOTIDE SEQUENCE [LARGE SCALE GENOMIC DNA]</scope>
    <source>
        <strain evidence="1 2">DSM 13687</strain>
    </source>
</reference>
<dbReference type="EMBL" id="APJX01000005">
    <property type="protein sequence ID" value="EMS79161.1"/>
    <property type="molecule type" value="Genomic_DNA"/>
</dbReference>
<keyword evidence="2" id="KW-1185">Reference proteome</keyword>
<accession>S0G543</accession>
<proteinExistence type="predicted"/>
<protein>
    <submittedName>
        <fullName evidence="1">Uncharacterized protein</fullName>
    </submittedName>
</protein>
<evidence type="ECO:0000313" key="2">
    <source>
        <dbReference type="Proteomes" id="UP000014216"/>
    </source>
</evidence>
<name>S0G543_9BACT</name>
<gene>
    <name evidence="1" type="ORF">Dpo_5c00840</name>
</gene>
<sequence>MWINTGNLIFLMALAAAAGFAFGGLVGMW</sequence>
<organism evidence="1 2">
    <name type="scientific">Desulfotignum phosphitoxidans DSM 13687</name>
    <dbReference type="NCBI Taxonomy" id="1286635"/>
    <lineage>
        <taxon>Bacteria</taxon>
        <taxon>Pseudomonadati</taxon>
        <taxon>Thermodesulfobacteriota</taxon>
        <taxon>Desulfobacteria</taxon>
        <taxon>Desulfobacterales</taxon>
        <taxon>Desulfobacteraceae</taxon>
        <taxon>Desulfotignum</taxon>
    </lineage>
</organism>